<dbReference type="Proteomes" id="UP001165135">
    <property type="component" value="Unassembled WGS sequence"/>
</dbReference>
<accession>A0A9W6REP2</accession>
<dbReference type="InterPro" id="IPR052907">
    <property type="entry name" value="Beta-lactamase/esterase"/>
</dbReference>
<feature type="region of interest" description="Disordered" evidence="1">
    <location>
        <begin position="1"/>
        <end position="33"/>
    </location>
</feature>
<dbReference type="InterPro" id="IPR012338">
    <property type="entry name" value="Beta-lactam/transpept-like"/>
</dbReference>
<dbReference type="SUPFAM" id="SSF56601">
    <property type="entry name" value="beta-lactamase/transpeptidase-like"/>
    <property type="match status" value="1"/>
</dbReference>
<evidence type="ECO:0000259" key="2">
    <source>
        <dbReference type="Pfam" id="PF00144"/>
    </source>
</evidence>
<feature type="compositionally biased region" description="Basic and acidic residues" evidence="1">
    <location>
        <begin position="24"/>
        <end position="33"/>
    </location>
</feature>
<feature type="compositionally biased region" description="Basic residues" evidence="1">
    <location>
        <begin position="261"/>
        <end position="274"/>
    </location>
</feature>
<proteinExistence type="predicted"/>
<dbReference type="Pfam" id="PF00144">
    <property type="entry name" value="Beta-lactamase"/>
    <property type="match status" value="1"/>
</dbReference>
<dbReference type="Gene3D" id="3.40.710.10">
    <property type="entry name" value="DD-peptidase/beta-lactamase superfamily"/>
    <property type="match status" value="1"/>
</dbReference>
<protein>
    <recommendedName>
        <fullName evidence="2">Beta-lactamase-related domain-containing protein</fullName>
    </recommendedName>
</protein>
<name>A0A9W6REP2_9ACTN</name>
<evidence type="ECO:0000313" key="3">
    <source>
        <dbReference type="EMBL" id="GLY72692.1"/>
    </source>
</evidence>
<comment type="caution">
    <text evidence="3">The sequence shown here is derived from an EMBL/GenBank/DDBJ whole genome shotgun (WGS) entry which is preliminary data.</text>
</comment>
<sequence length="418" mass="45331">MHVLPQPPAVAVGQHGPPHRARQGRTDRTADRPVDEHTLFNGWSTGKGLAATVVPAEHGRLGYDVPVAEYWPEFGAHGKSGITLAHVLTHTAGVPLAPPGLTLGDLRDWDAACAGVADLRPLWAPGAVTAYHALAFGHIVGETVRRATGRTIAQVLREEVAAPLGVDGELFFGVPEEHLPRVARLEDGGWAGALAARPADSMFFQAAPAALQADAELGNRAEYLTADVPCAGTMTAQALARMFAALIGEVDGVRLISAARRHRRDRRGRPRPRRAGPERPRLLPRPAGNAAGRLRVEGERRKRRLRGPGRPFLLRLHAQPADSAVRRQRGTGRRRHPLRSWNGRSLRCVDEGGPGIPWWGPEAGRSPPVRSAPAPDIRCLRLAVVAEARYAFPADERGFRSAGSVPRRSRFVQRENVR</sequence>
<reference evidence="3" key="1">
    <citation type="submission" date="2023-03" db="EMBL/GenBank/DDBJ databases">
        <title>Actinoallomurus iriomotensis NBRC 103681.</title>
        <authorList>
            <person name="Ichikawa N."/>
            <person name="Sato H."/>
            <person name="Tonouchi N."/>
        </authorList>
    </citation>
    <scope>NUCLEOTIDE SEQUENCE</scope>
    <source>
        <strain evidence="3">NBRC 103681</strain>
    </source>
</reference>
<dbReference type="AlphaFoldDB" id="A0A9W6REP2"/>
<feature type="domain" description="Beta-lactamase-related" evidence="2">
    <location>
        <begin position="9"/>
        <end position="277"/>
    </location>
</feature>
<dbReference type="PANTHER" id="PTHR43319">
    <property type="entry name" value="BETA-LACTAMASE-RELATED"/>
    <property type="match status" value="1"/>
</dbReference>
<organism evidence="3 4">
    <name type="scientific">Actinoallomurus iriomotensis</name>
    <dbReference type="NCBI Taxonomy" id="478107"/>
    <lineage>
        <taxon>Bacteria</taxon>
        <taxon>Bacillati</taxon>
        <taxon>Actinomycetota</taxon>
        <taxon>Actinomycetes</taxon>
        <taxon>Streptosporangiales</taxon>
        <taxon>Thermomonosporaceae</taxon>
        <taxon>Actinoallomurus</taxon>
    </lineage>
</organism>
<evidence type="ECO:0000313" key="4">
    <source>
        <dbReference type="Proteomes" id="UP001165135"/>
    </source>
</evidence>
<dbReference type="PANTHER" id="PTHR43319:SF3">
    <property type="entry name" value="BETA-LACTAMASE-RELATED DOMAIN-CONTAINING PROTEIN"/>
    <property type="match status" value="1"/>
</dbReference>
<dbReference type="InterPro" id="IPR001466">
    <property type="entry name" value="Beta-lactam-related"/>
</dbReference>
<dbReference type="EMBL" id="BSTJ01000001">
    <property type="protein sequence ID" value="GLY72692.1"/>
    <property type="molecule type" value="Genomic_DNA"/>
</dbReference>
<gene>
    <name evidence="3" type="ORF">Airi01_009590</name>
</gene>
<evidence type="ECO:0000256" key="1">
    <source>
        <dbReference type="SAM" id="MobiDB-lite"/>
    </source>
</evidence>
<feature type="region of interest" description="Disordered" evidence="1">
    <location>
        <begin position="261"/>
        <end position="302"/>
    </location>
</feature>